<sequence length="473" mass="50961">MLLAGCQVGPEYRRPDVDVGQSFRAAEAPTGWLAADQVRVELPDQWWTLYRDFELDRLMTSLQENSPTIQQALARYRQAIAMMKAANASLYPTLTASAQVTRADVPTAAPSGAVLGGFGPNTEYNTGVGVSWEVDLWGALASDAERAQSQVQASSADLAAARLSAQAALASSYFQLRGLDQHIMLFHSTVRTYERSLTLTRNLVKAGLSDPSDVPVARAQLEAARSQMIDTQRRRAVLQNAIAVLLGVAPAQLQIDPNAVWKADIVSTPAGVPSELLLRRPDIAAAERRVAAANAQVGVATAAWFPSLTISANGGYQSTQFSKWFSAPAQFWALGPALAATLFDAGRRTARIEQAQAEFDLQAASYRETVLRALQEVEDAMVQLALLQEQSQAQQRAVNASRESVRMKRDQYEKGIADFLSVAVLETTALNAERTAISLQTDQLAASVQLVAALGGAWSVNDLPNPGDAVRTP</sequence>
<evidence type="ECO:0000313" key="5">
    <source>
        <dbReference type="Proteomes" id="UP000244571"/>
    </source>
</evidence>
<dbReference type="AlphaFoldDB" id="A0A2R4XN52"/>
<dbReference type="PANTHER" id="PTHR30203">
    <property type="entry name" value="OUTER MEMBRANE CATION EFFLUX PROTEIN"/>
    <property type="match status" value="1"/>
</dbReference>
<dbReference type="Gene3D" id="2.20.200.10">
    <property type="entry name" value="Outer membrane efflux proteins (OEP)"/>
    <property type="match status" value="1"/>
</dbReference>
<dbReference type="RefSeq" id="WP_108622549.1">
    <property type="nucleotide sequence ID" value="NZ_CP028901.1"/>
</dbReference>
<keyword evidence="2" id="KW-0472">Membrane</keyword>
<evidence type="ECO:0000256" key="2">
    <source>
        <dbReference type="RuleBase" id="RU362097"/>
    </source>
</evidence>
<reference evidence="4 5" key="1">
    <citation type="submission" date="2018-04" db="EMBL/GenBank/DDBJ databases">
        <title>Bordetella sp. HZ20 isolated from seawater.</title>
        <authorList>
            <person name="Sun C."/>
        </authorList>
    </citation>
    <scope>NUCLEOTIDE SEQUENCE [LARGE SCALE GENOMIC DNA]</scope>
    <source>
        <strain evidence="4 5">HZ20</strain>
    </source>
</reference>
<protein>
    <submittedName>
        <fullName evidence="4">RND transporter</fullName>
    </submittedName>
</protein>
<comment type="similarity">
    <text evidence="1 2">Belongs to the outer membrane factor (OMF) (TC 1.B.17) family.</text>
</comment>
<keyword evidence="2" id="KW-0564">Palmitate</keyword>
<name>A0A2R4XN52_9BURK</name>
<comment type="subcellular location">
    <subcellularLocation>
        <location evidence="2">Cell membrane</location>
        <topology evidence="2">Lipid-anchor</topology>
    </subcellularLocation>
</comment>
<dbReference type="OrthoDB" id="9770517at2"/>
<keyword evidence="2" id="KW-0449">Lipoprotein</keyword>
<dbReference type="SUPFAM" id="SSF56954">
    <property type="entry name" value="Outer membrane efflux proteins (OEP)"/>
    <property type="match status" value="1"/>
</dbReference>
<dbReference type="InterPro" id="IPR010131">
    <property type="entry name" value="MdtP/NodT-like"/>
</dbReference>
<gene>
    <name evidence="4" type="ORF">DBV39_16960</name>
</gene>
<dbReference type="InterPro" id="IPR003423">
    <property type="entry name" value="OMP_efflux"/>
</dbReference>
<evidence type="ECO:0000256" key="1">
    <source>
        <dbReference type="ARBA" id="ARBA00007613"/>
    </source>
</evidence>
<dbReference type="NCBIfam" id="TIGR01845">
    <property type="entry name" value="outer_NodT"/>
    <property type="match status" value="1"/>
</dbReference>
<dbReference type="PANTHER" id="PTHR30203:SF33">
    <property type="entry name" value="BLR4455 PROTEIN"/>
    <property type="match status" value="1"/>
</dbReference>
<dbReference type="EMBL" id="CP028901">
    <property type="protein sequence ID" value="AWB35139.1"/>
    <property type="molecule type" value="Genomic_DNA"/>
</dbReference>
<keyword evidence="2" id="KW-0812">Transmembrane</keyword>
<keyword evidence="5" id="KW-1185">Reference proteome</keyword>
<evidence type="ECO:0000256" key="3">
    <source>
        <dbReference type="SAM" id="Coils"/>
    </source>
</evidence>
<organism evidence="4 5">
    <name type="scientific">Orrella marina</name>
    <dbReference type="NCBI Taxonomy" id="2163011"/>
    <lineage>
        <taxon>Bacteria</taxon>
        <taxon>Pseudomonadati</taxon>
        <taxon>Pseudomonadota</taxon>
        <taxon>Betaproteobacteria</taxon>
        <taxon>Burkholderiales</taxon>
        <taxon>Alcaligenaceae</taxon>
        <taxon>Orrella</taxon>
    </lineage>
</organism>
<dbReference type="Proteomes" id="UP000244571">
    <property type="component" value="Chromosome"/>
</dbReference>
<keyword evidence="3" id="KW-0175">Coiled coil</keyword>
<dbReference type="GO" id="GO:0015562">
    <property type="term" value="F:efflux transmembrane transporter activity"/>
    <property type="evidence" value="ECO:0007669"/>
    <property type="project" value="InterPro"/>
</dbReference>
<proteinExistence type="inferred from homology"/>
<feature type="coiled-coil region" evidence="3">
    <location>
        <begin position="370"/>
        <end position="397"/>
    </location>
</feature>
<accession>A0A2R4XN52</accession>
<evidence type="ECO:0000313" key="4">
    <source>
        <dbReference type="EMBL" id="AWB35139.1"/>
    </source>
</evidence>
<keyword evidence="2" id="KW-1134">Transmembrane beta strand</keyword>
<dbReference type="KEGG" id="boz:DBV39_16960"/>
<dbReference type="Pfam" id="PF02321">
    <property type="entry name" value="OEP"/>
    <property type="match status" value="2"/>
</dbReference>
<dbReference type="Gene3D" id="1.20.1600.10">
    <property type="entry name" value="Outer membrane efflux proteins (OEP)"/>
    <property type="match status" value="1"/>
</dbReference>
<dbReference type="GO" id="GO:0005886">
    <property type="term" value="C:plasma membrane"/>
    <property type="evidence" value="ECO:0007669"/>
    <property type="project" value="UniProtKB-SubCell"/>
</dbReference>